<dbReference type="RefSeq" id="WP_254021626.1">
    <property type="nucleotide sequence ID" value="NZ_CAKXZT010000166.1"/>
</dbReference>
<accession>A0ABM9EGC0</accession>
<dbReference type="InterPro" id="IPR050627">
    <property type="entry name" value="Nitroreductase/BluB"/>
</dbReference>
<evidence type="ECO:0000256" key="2">
    <source>
        <dbReference type="ARBA" id="ARBA00022643"/>
    </source>
</evidence>
<gene>
    <name evidence="5" type="ORF">MES5069_680063</name>
</gene>
<dbReference type="PANTHER" id="PTHR23026:SF90">
    <property type="entry name" value="IODOTYROSINE DEIODINASE 1"/>
    <property type="match status" value="1"/>
</dbReference>
<comment type="caution">
    <text evidence="5">The sequence shown here is derived from an EMBL/GenBank/DDBJ whole genome shotgun (WGS) entry which is preliminary data.</text>
</comment>
<reference evidence="5 6" key="1">
    <citation type="submission" date="2022-03" db="EMBL/GenBank/DDBJ databases">
        <authorList>
            <person name="Brunel B."/>
        </authorList>
    </citation>
    <scope>NUCLEOTIDE SEQUENCE [LARGE SCALE GENOMIC DNA]</scope>
    <source>
        <strain evidence="5">STM5069sample</strain>
    </source>
</reference>
<dbReference type="PANTHER" id="PTHR23026">
    <property type="entry name" value="NADPH NITROREDUCTASE"/>
    <property type="match status" value="1"/>
</dbReference>
<evidence type="ECO:0000313" key="5">
    <source>
        <dbReference type="EMBL" id="CAH2408358.1"/>
    </source>
</evidence>
<evidence type="ECO:0000256" key="3">
    <source>
        <dbReference type="ARBA" id="ARBA00023002"/>
    </source>
</evidence>
<sequence length="230" mass="25005">MSSQATEADFDMLVRLIRTRHSCRAFQERAVSEATIRKILETAQRSASDCNIQPWKVTIVSGAPLDSLRTAMYRCAASGAPGLSDIPPIEQYFGAYQERRRDCGWSLYGSLGIERGDRVASGRQALENFRFFGAQHIALITSHASLGMRGVFDSGGYIALFMLAAHALGVATVAQGSIAHRADVIREHIAIPTDHSIICGIAFGWSDDGHPANSFRMKRASITDVASFVG</sequence>
<evidence type="ECO:0000256" key="1">
    <source>
        <dbReference type="ARBA" id="ARBA00022630"/>
    </source>
</evidence>
<dbReference type="InterPro" id="IPR000415">
    <property type="entry name" value="Nitroreductase-like"/>
</dbReference>
<protein>
    <submittedName>
        <fullName evidence="5">Nitroreductase</fullName>
    </submittedName>
</protein>
<dbReference type="Pfam" id="PF00881">
    <property type="entry name" value="Nitroreductase"/>
    <property type="match status" value="1"/>
</dbReference>
<keyword evidence="3" id="KW-0560">Oxidoreductase</keyword>
<keyword evidence="6" id="KW-1185">Reference proteome</keyword>
<dbReference type="SUPFAM" id="SSF55469">
    <property type="entry name" value="FMN-dependent nitroreductase-like"/>
    <property type="match status" value="1"/>
</dbReference>
<dbReference type="EMBL" id="CAKXZT010000166">
    <property type="protein sequence ID" value="CAH2408358.1"/>
    <property type="molecule type" value="Genomic_DNA"/>
</dbReference>
<dbReference type="Proteomes" id="UP001153050">
    <property type="component" value="Unassembled WGS sequence"/>
</dbReference>
<proteinExistence type="predicted"/>
<feature type="domain" description="Nitroreductase" evidence="4">
    <location>
        <begin position="17"/>
        <end position="205"/>
    </location>
</feature>
<keyword evidence="2" id="KW-0288">FMN</keyword>
<dbReference type="Gene3D" id="3.40.109.10">
    <property type="entry name" value="NADH Oxidase"/>
    <property type="match status" value="1"/>
</dbReference>
<evidence type="ECO:0000259" key="4">
    <source>
        <dbReference type="Pfam" id="PF00881"/>
    </source>
</evidence>
<dbReference type="CDD" id="cd02136">
    <property type="entry name" value="PnbA_NfnB-like"/>
    <property type="match status" value="1"/>
</dbReference>
<keyword evidence="1" id="KW-0285">Flavoprotein</keyword>
<organism evidence="5 6">
    <name type="scientific">Mesorhizobium escarrei</name>
    <dbReference type="NCBI Taxonomy" id="666018"/>
    <lineage>
        <taxon>Bacteria</taxon>
        <taxon>Pseudomonadati</taxon>
        <taxon>Pseudomonadota</taxon>
        <taxon>Alphaproteobacteria</taxon>
        <taxon>Hyphomicrobiales</taxon>
        <taxon>Phyllobacteriaceae</taxon>
        <taxon>Mesorhizobium</taxon>
    </lineage>
</organism>
<dbReference type="InterPro" id="IPR029479">
    <property type="entry name" value="Nitroreductase"/>
</dbReference>
<evidence type="ECO:0000313" key="6">
    <source>
        <dbReference type="Proteomes" id="UP001153050"/>
    </source>
</evidence>
<name>A0ABM9EGC0_9HYPH</name>